<dbReference type="PROSITE" id="PS00217">
    <property type="entry name" value="SUGAR_TRANSPORT_2"/>
    <property type="match status" value="1"/>
</dbReference>
<dbReference type="InterPro" id="IPR050382">
    <property type="entry name" value="MFS_Na/Anion_cotransporter"/>
</dbReference>
<dbReference type="GO" id="GO:0005886">
    <property type="term" value="C:plasma membrane"/>
    <property type="evidence" value="ECO:0007669"/>
    <property type="project" value="UniProtKB-SubCell"/>
</dbReference>
<name>A0A3M8DAC4_9BACL</name>
<accession>A0A3M8DAC4</accession>
<comment type="subcellular location">
    <subcellularLocation>
        <location evidence="1">Cell membrane</location>
        <topology evidence="1">Multi-pass membrane protein</topology>
    </subcellularLocation>
</comment>
<dbReference type="PROSITE" id="PS50850">
    <property type="entry name" value="MFS"/>
    <property type="match status" value="1"/>
</dbReference>
<keyword evidence="4" id="KW-1133">Transmembrane helix</keyword>
<comment type="caution">
    <text evidence="7">The sequence shown here is derived from an EMBL/GenBank/DDBJ whole genome shotgun (WGS) entry which is preliminary data.</text>
</comment>
<dbReference type="GO" id="GO:0022857">
    <property type="term" value="F:transmembrane transporter activity"/>
    <property type="evidence" value="ECO:0007669"/>
    <property type="project" value="InterPro"/>
</dbReference>
<dbReference type="Pfam" id="PF07690">
    <property type="entry name" value="MFS_1"/>
    <property type="match status" value="1"/>
</dbReference>
<evidence type="ECO:0000256" key="5">
    <source>
        <dbReference type="ARBA" id="ARBA00023136"/>
    </source>
</evidence>
<keyword evidence="2" id="KW-0813">Transport</keyword>
<dbReference type="InterPro" id="IPR011701">
    <property type="entry name" value="MFS"/>
</dbReference>
<dbReference type="InterPro" id="IPR036259">
    <property type="entry name" value="MFS_trans_sf"/>
</dbReference>
<feature type="domain" description="Major facilitator superfamily (MFS) profile" evidence="6">
    <location>
        <begin position="24"/>
        <end position="410"/>
    </location>
</feature>
<evidence type="ECO:0000313" key="8">
    <source>
        <dbReference type="Proteomes" id="UP000269573"/>
    </source>
</evidence>
<keyword evidence="5" id="KW-0472">Membrane</keyword>
<dbReference type="PANTHER" id="PTHR11662">
    <property type="entry name" value="SOLUTE CARRIER FAMILY 17"/>
    <property type="match status" value="1"/>
</dbReference>
<dbReference type="CDD" id="cd17319">
    <property type="entry name" value="MFS_ExuT_GudP_like"/>
    <property type="match status" value="1"/>
</dbReference>
<organism evidence="7 8">
    <name type="scientific">Brevibacillus nitrificans</name>
    <dbReference type="NCBI Taxonomy" id="651560"/>
    <lineage>
        <taxon>Bacteria</taxon>
        <taxon>Bacillati</taxon>
        <taxon>Bacillota</taxon>
        <taxon>Bacilli</taxon>
        <taxon>Bacillales</taxon>
        <taxon>Paenibacillaceae</taxon>
        <taxon>Brevibacillus</taxon>
    </lineage>
</organism>
<dbReference type="InterPro" id="IPR020846">
    <property type="entry name" value="MFS_dom"/>
</dbReference>
<dbReference type="InterPro" id="IPR005829">
    <property type="entry name" value="Sugar_transporter_CS"/>
</dbReference>
<gene>
    <name evidence="7" type="ORF">EDM59_17155</name>
</gene>
<dbReference type="AlphaFoldDB" id="A0A3M8DAC4"/>
<protein>
    <submittedName>
        <fullName evidence="7">MFS transporter</fullName>
    </submittedName>
</protein>
<evidence type="ECO:0000256" key="1">
    <source>
        <dbReference type="ARBA" id="ARBA00004651"/>
    </source>
</evidence>
<evidence type="ECO:0000256" key="3">
    <source>
        <dbReference type="ARBA" id="ARBA00022692"/>
    </source>
</evidence>
<dbReference type="PANTHER" id="PTHR11662:SF399">
    <property type="entry name" value="FI19708P1-RELATED"/>
    <property type="match status" value="1"/>
</dbReference>
<dbReference type="Proteomes" id="UP000269573">
    <property type="component" value="Unassembled WGS sequence"/>
</dbReference>
<keyword evidence="3" id="KW-0812">Transmembrane</keyword>
<dbReference type="Gene3D" id="1.20.1250.20">
    <property type="entry name" value="MFS general substrate transporter like domains"/>
    <property type="match status" value="2"/>
</dbReference>
<dbReference type="SUPFAM" id="SSF103473">
    <property type="entry name" value="MFS general substrate transporter"/>
    <property type="match status" value="1"/>
</dbReference>
<evidence type="ECO:0000259" key="6">
    <source>
        <dbReference type="PROSITE" id="PS50850"/>
    </source>
</evidence>
<dbReference type="EMBL" id="RHHU01000010">
    <property type="protein sequence ID" value="RNB84227.1"/>
    <property type="molecule type" value="Genomic_DNA"/>
</dbReference>
<evidence type="ECO:0000256" key="4">
    <source>
        <dbReference type="ARBA" id="ARBA00022989"/>
    </source>
</evidence>
<reference evidence="7 8" key="1">
    <citation type="submission" date="2018-10" db="EMBL/GenBank/DDBJ databases">
        <title>Phylogenomics of Brevibacillus.</title>
        <authorList>
            <person name="Dunlap C."/>
        </authorList>
    </citation>
    <scope>NUCLEOTIDE SEQUENCE [LARGE SCALE GENOMIC DNA]</scope>
    <source>
        <strain evidence="7 8">JCM 15774</strain>
    </source>
</reference>
<keyword evidence="8" id="KW-1185">Reference proteome</keyword>
<evidence type="ECO:0000313" key="7">
    <source>
        <dbReference type="EMBL" id="RNB84227.1"/>
    </source>
</evidence>
<evidence type="ECO:0000256" key="2">
    <source>
        <dbReference type="ARBA" id="ARBA00022448"/>
    </source>
</evidence>
<proteinExistence type="predicted"/>
<sequence>MKDAISKRGGMFLPIRSFQQNGFTIPLLFLGWFISSMDRMFINIAIVPIGEELHMDAASLGIVLSIFYLGYTLMQIPGGWLADRYGSKIAIVTTILVFSLFAGLSGLAWSVTSLLVIRFIFGLGEGAFPGAATKLMSENVAPEKRTRTQSVLLVAITLGGFVASLGGAYFITQIGWRNTYLSLGILGVILALMYFFFLRSKPAAASDSTTSEQQTVTLRALLKSTAMWKIMLALFGLYTAMWGLSSWVPSYLMNVRKINLLDAGIYASFPTLAGMIGYLVGGWLVDKIFANREKYVIIFGNFLAALSIYAMFTVESLALTILAQVVAGFSFQVAYMGILAMPLKQLPSQIMGSAFGMLNTGANLASFLTPAIMGALIQAFHGSYEIAFAYLIVGNVVSLVMGLFLGKTKKLFAATPHS</sequence>